<keyword evidence="1" id="KW-0808">Transferase</keyword>
<name>A0A6J6MYQ2_9ZZZZ</name>
<organism evidence="4">
    <name type="scientific">freshwater metagenome</name>
    <dbReference type="NCBI Taxonomy" id="449393"/>
    <lineage>
        <taxon>unclassified sequences</taxon>
        <taxon>metagenomes</taxon>
        <taxon>ecological metagenomes</taxon>
    </lineage>
</organism>
<dbReference type="GO" id="GO:0016747">
    <property type="term" value="F:acyltransferase activity, transferring groups other than amino-acyl groups"/>
    <property type="evidence" value="ECO:0007669"/>
    <property type="project" value="InterPro"/>
</dbReference>
<dbReference type="Pfam" id="PF13420">
    <property type="entry name" value="Acetyltransf_4"/>
    <property type="match status" value="1"/>
</dbReference>
<dbReference type="PANTHER" id="PTHR43072:SF23">
    <property type="entry name" value="UPF0039 PROTEIN C11D3.02C"/>
    <property type="match status" value="1"/>
</dbReference>
<dbReference type="EMBL" id="CAEZXL010000002">
    <property type="protein sequence ID" value="CAB4677834.1"/>
    <property type="molecule type" value="Genomic_DNA"/>
</dbReference>
<evidence type="ECO:0000256" key="1">
    <source>
        <dbReference type="ARBA" id="ARBA00022679"/>
    </source>
</evidence>
<sequence length="192" mass="21541">MPLDSESRWRLVKLLKAKGAPEELKVDEITLRKAANSDLKQITEIYNYYVVNSVVTFDIEQTTESNWQEKLDYLEGLELPFIVAESSSGNILGFAYVAPWRQKAAYRRTVEDTIYLRPAAIGKRIGTKLLKELIDLSKAAGVREIVAVISDKGAAPSIALHEAFGFKKQGHLGKVGFKFNRWLGTVLLQKSL</sequence>
<dbReference type="InterPro" id="IPR000182">
    <property type="entry name" value="GNAT_dom"/>
</dbReference>
<evidence type="ECO:0000256" key="2">
    <source>
        <dbReference type="ARBA" id="ARBA00023315"/>
    </source>
</evidence>
<evidence type="ECO:0000313" key="4">
    <source>
        <dbReference type="EMBL" id="CAB4677834.1"/>
    </source>
</evidence>
<reference evidence="4" key="1">
    <citation type="submission" date="2020-05" db="EMBL/GenBank/DDBJ databases">
        <authorList>
            <person name="Chiriac C."/>
            <person name="Salcher M."/>
            <person name="Ghai R."/>
            <person name="Kavagutti S V."/>
        </authorList>
    </citation>
    <scope>NUCLEOTIDE SEQUENCE</scope>
</reference>
<accession>A0A6J6MYQ2</accession>
<protein>
    <submittedName>
        <fullName evidence="4">Unannotated protein</fullName>
    </submittedName>
</protein>
<keyword evidence="2" id="KW-0012">Acyltransferase</keyword>
<proteinExistence type="predicted"/>
<dbReference type="CDD" id="cd04301">
    <property type="entry name" value="NAT_SF"/>
    <property type="match status" value="1"/>
</dbReference>
<dbReference type="Gene3D" id="3.40.630.30">
    <property type="match status" value="1"/>
</dbReference>
<dbReference type="SUPFAM" id="SSF55729">
    <property type="entry name" value="Acyl-CoA N-acyltransferases (Nat)"/>
    <property type="match status" value="1"/>
</dbReference>
<dbReference type="AlphaFoldDB" id="A0A6J6MYQ2"/>
<feature type="domain" description="N-acetyltransferase" evidence="3">
    <location>
        <begin position="29"/>
        <end position="192"/>
    </location>
</feature>
<dbReference type="InterPro" id="IPR016181">
    <property type="entry name" value="Acyl_CoA_acyltransferase"/>
</dbReference>
<gene>
    <name evidence="4" type="ORF">UFOPK2373_00033</name>
</gene>
<evidence type="ECO:0000259" key="3">
    <source>
        <dbReference type="PROSITE" id="PS51186"/>
    </source>
</evidence>
<dbReference type="PROSITE" id="PS51186">
    <property type="entry name" value="GNAT"/>
    <property type="match status" value="1"/>
</dbReference>
<dbReference type="PANTHER" id="PTHR43072">
    <property type="entry name" value="N-ACETYLTRANSFERASE"/>
    <property type="match status" value="1"/>
</dbReference>